<name>A0A2K3K109_TRIPR</name>
<dbReference type="Proteomes" id="UP000236291">
    <property type="component" value="Unassembled WGS sequence"/>
</dbReference>
<feature type="non-terminal residue" evidence="2">
    <location>
        <position position="67"/>
    </location>
</feature>
<dbReference type="InterPro" id="IPR006566">
    <property type="entry name" value="FBD"/>
</dbReference>
<accession>A0A2K3K109</accession>
<proteinExistence type="predicted"/>
<protein>
    <submittedName>
        <fullName evidence="2">F-box/RNI/FBD-like domain protein</fullName>
    </submittedName>
</protein>
<dbReference type="EMBL" id="ASHM01081819">
    <property type="protein sequence ID" value="PNX59997.1"/>
    <property type="molecule type" value="Genomic_DNA"/>
</dbReference>
<organism evidence="2 3">
    <name type="scientific">Trifolium pratense</name>
    <name type="common">Red clover</name>
    <dbReference type="NCBI Taxonomy" id="57577"/>
    <lineage>
        <taxon>Eukaryota</taxon>
        <taxon>Viridiplantae</taxon>
        <taxon>Streptophyta</taxon>
        <taxon>Embryophyta</taxon>
        <taxon>Tracheophyta</taxon>
        <taxon>Spermatophyta</taxon>
        <taxon>Magnoliopsida</taxon>
        <taxon>eudicotyledons</taxon>
        <taxon>Gunneridae</taxon>
        <taxon>Pentapetalae</taxon>
        <taxon>rosids</taxon>
        <taxon>fabids</taxon>
        <taxon>Fabales</taxon>
        <taxon>Fabaceae</taxon>
        <taxon>Papilionoideae</taxon>
        <taxon>50 kb inversion clade</taxon>
        <taxon>NPAAA clade</taxon>
        <taxon>Hologalegina</taxon>
        <taxon>IRL clade</taxon>
        <taxon>Trifolieae</taxon>
        <taxon>Trifolium</taxon>
    </lineage>
</organism>
<feature type="domain" description="FBD" evidence="1">
    <location>
        <begin position="1"/>
        <end position="42"/>
    </location>
</feature>
<evidence type="ECO:0000259" key="1">
    <source>
        <dbReference type="Pfam" id="PF08387"/>
    </source>
</evidence>
<dbReference type="Pfam" id="PF08387">
    <property type="entry name" value="FBD"/>
    <property type="match status" value="1"/>
</dbReference>
<sequence length="67" mass="7778">MPGCFLLTLKVVKFERFAATTHDLNFAEFVLKNAMVLEKITFSCSPPKKLGQKKWKKVRDNILSYTR</sequence>
<evidence type="ECO:0000313" key="2">
    <source>
        <dbReference type="EMBL" id="PNX59997.1"/>
    </source>
</evidence>
<comment type="caution">
    <text evidence="2">The sequence shown here is derived from an EMBL/GenBank/DDBJ whole genome shotgun (WGS) entry which is preliminary data.</text>
</comment>
<dbReference type="AlphaFoldDB" id="A0A2K3K109"/>
<reference evidence="2 3" key="2">
    <citation type="journal article" date="2017" name="Front. Plant Sci.">
        <title>Gene Classification and Mining of Molecular Markers Useful in Red Clover (Trifolium pratense) Breeding.</title>
        <authorList>
            <person name="Istvanek J."/>
            <person name="Dluhosova J."/>
            <person name="Dluhos P."/>
            <person name="Patkova L."/>
            <person name="Nedelnik J."/>
            <person name="Repkova J."/>
        </authorList>
    </citation>
    <scope>NUCLEOTIDE SEQUENCE [LARGE SCALE GENOMIC DNA]</scope>
    <source>
        <strain evidence="3">cv. Tatra</strain>
        <tissue evidence="2">Young leaves</tissue>
    </source>
</reference>
<gene>
    <name evidence="2" type="ORF">L195_g051703</name>
</gene>
<evidence type="ECO:0000313" key="3">
    <source>
        <dbReference type="Proteomes" id="UP000236291"/>
    </source>
</evidence>
<reference evidence="2 3" key="1">
    <citation type="journal article" date="2014" name="Am. J. Bot.">
        <title>Genome assembly and annotation for red clover (Trifolium pratense; Fabaceae).</title>
        <authorList>
            <person name="Istvanek J."/>
            <person name="Jaros M."/>
            <person name="Krenek A."/>
            <person name="Repkova J."/>
        </authorList>
    </citation>
    <scope>NUCLEOTIDE SEQUENCE [LARGE SCALE GENOMIC DNA]</scope>
    <source>
        <strain evidence="3">cv. Tatra</strain>
        <tissue evidence="2">Young leaves</tissue>
    </source>
</reference>